<evidence type="ECO:0000259" key="4">
    <source>
        <dbReference type="PROSITE" id="PS50004"/>
    </source>
</evidence>
<comment type="caution">
    <text evidence="6">The sequence shown here is derived from an EMBL/GenBank/DDBJ whole genome shotgun (WGS) entry which is preliminary data.</text>
</comment>
<evidence type="ECO:0000256" key="3">
    <source>
        <dbReference type="SAM" id="MobiDB-lite"/>
    </source>
</evidence>
<dbReference type="SUPFAM" id="SSF51695">
    <property type="entry name" value="PLC-like phosphodiesterases"/>
    <property type="match status" value="1"/>
</dbReference>
<name>A0ABR3IX73_9AGAR</name>
<dbReference type="InterPro" id="IPR000008">
    <property type="entry name" value="C2_dom"/>
</dbReference>
<reference evidence="7" key="1">
    <citation type="submission" date="2024-06" db="EMBL/GenBank/DDBJ databases">
        <title>Multi-omics analyses provide insights into the biosynthesis of the anticancer antibiotic pleurotin in Hohenbuehelia grisea.</title>
        <authorList>
            <person name="Weaver J.A."/>
            <person name="Alberti F."/>
        </authorList>
    </citation>
    <scope>NUCLEOTIDE SEQUENCE [LARGE SCALE GENOMIC DNA]</scope>
    <source>
        <strain evidence="7">T-177</strain>
    </source>
</reference>
<keyword evidence="2" id="KW-0378">Hydrolase</keyword>
<keyword evidence="2" id="KW-0442">Lipid degradation</keyword>
<accession>A0ABR3IX73</accession>
<evidence type="ECO:0000313" key="7">
    <source>
        <dbReference type="Proteomes" id="UP001556367"/>
    </source>
</evidence>
<dbReference type="CDD" id="cd00275">
    <property type="entry name" value="C2_PLC_like"/>
    <property type="match status" value="1"/>
</dbReference>
<dbReference type="InterPro" id="IPR000909">
    <property type="entry name" value="PLipase_C_PInositol-sp_X_dom"/>
</dbReference>
<dbReference type="PANTHER" id="PTHR10336:SF169">
    <property type="entry name" value="PHOSPHOINOSITIDE PHOSPHOLIPASE C"/>
    <property type="match status" value="1"/>
</dbReference>
<evidence type="ECO:0000256" key="1">
    <source>
        <dbReference type="ARBA" id="ARBA00023224"/>
    </source>
</evidence>
<dbReference type="InterPro" id="IPR017946">
    <property type="entry name" value="PLC-like_Pdiesterase_TIM-brl"/>
</dbReference>
<keyword evidence="2" id="KW-0443">Lipid metabolism</keyword>
<keyword evidence="1" id="KW-0807">Transducer</keyword>
<gene>
    <name evidence="6" type="ORF">HGRIS_010585</name>
</gene>
<dbReference type="CDD" id="cd08598">
    <property type="entry name" value="PI-PLC1c_yeast"/>
    <property type="match status" value="1"/>
</dbReference>
<dbReference type="PROSITE" id="PS50007">
    <property type="entry name" value="PIPLC_X_DOMAIN"/>
    <property type="match status" value="1"/>
</dbReference>
<dbReference type="PROSITE" id="PS50008">
    <property type="entry name" value="PIPLC_Y_DOMAIN"/>
    <property type="match status" value="1"/>
</dbReference>
<dbReference type="Proteomes" id="UP001556367">
    <property type="component" value="Unassembled WGS sequence"/>
</dbReference>
<proteinExistence type="predicted"/>
<dbReference type="SMART" id="SM00148">
    <property type="entry name" value="PLCXc"/>
    <property type="match status" value="1"/>
</dbReference>
<feature type="domain" description="C2" evidence="4">
    <location>
        <begin position="359"/>
        <end position="487"/>
    </location>
</feature>
<dbReference type="EC" id="3.1.4.11" evidence="2"/>
<dbReference type="PROSITE" id="PS50004">
    <property type="entry name" value="C2"/>
    <property type="match status" value="1"/>
</dbReference>
<comment type="catalytic activity">
    <reaction evidence="2">
        <text>a 1,2-diacyl-sn-glycero-3-phospho-(1D-myo-inositol-4,5-bisphosphate) + H2O = 1D-myo-inositol 1,4,5-trisphosphate + a 1,2-diacyl-sn-glycerol + H(+)</text>
        <dbReference type="Rhea" id="RHEA:33179"/>
        <dbReference type="ChEBI" id="CHEBI:15377"/>
        <dbReference type="ChEBI" id="CHEBI:15378"/>
        <dbReference type="ChEBI" id="CHEBI:17815"/>
        <dbReference type="ChEBI" id="CHEBI:58456"/>
        <dbReference type="ChEBI" id="CHEBI:203600"/>
        <dbReference type="EC" id="3.1.4.11"/>
    </reaction>
</comment>
<dbReference type="Pfam" id="PF00388">
    <property type="entry name" value="PI-PLC-X"/>
    <property type="match status" value="1"/>
</dbReference>
<dbReference type="InterPro" id="IPR035892">
    <property type="entry name" value="C2_domain_sf"/>
</dbReference>
<dbReference type="InterPro" id="IPR001192">
    <property type="entry name" value="PI-PLC_fam"/>
</dbReference>
<evidence type="ECO:0000256" key="2">
    <source>
        <dbReference type="RuleBase" id="RU361133"/>
    </source>
</evidence>
<feature type="compositionally biased region" description="Low complexity" evidence="3">
    <location>
        <begin position="215"/>
        <end position="226"/>
    </location>
</feature>
<sequence>MTETQDDEWKDQIADSLRVDTLHNAEPPVGRPRTSQGIRDFVAQTGEDIECIVGLPAVVPPQSDDSFPLTHYFISSSHNTYLLSRQLIGRSSAAPYGHVLARGGRCVEIDVWSSSKGLIVTHGYTLSKSVSFHSVCVAIGEAVKSDDWPVLVSLECHVDVEQQDELVDIMKATWGDKLVQRELEGVEDDKVSPRDLRGRIVLMVEYYPTLSIKGDTSSSSSSPSSDADSDQEGANDPKLKREHCRISDSLAALGFYARSMKPAKGWWQEVMPPSAPKHILINVSESSLSALLPASLKHLIDHAQQHLRRVFPRGTRVHSSNPNPLAFWRNGSHVVSLNWQKYDTGMQVNEAMFVGTGGWVLKPGRLVGMGGMGGRFKLQAEIVGITALPPPDDRRNKSFHTYVRAQLYHASGVQKWRSKSVKTKDTPGDGADILWNERFEWDLEADELAVLRLVVFEDELGKDDKLAVFCARMEHLQQGWRFIRMLDMSGKNSGATLLARFTITVEQ</sequence>
<dbReference type="Pfam" id="PF00168">
    <property type="entry name" value="C2"/>
    <property type="match status" value="1"/>
</dbReference>
<organism evidence="6 7">
    <name type="scientific">Hohenbuehelia grisea</name>
    <dbReference type="NCBI Taxonomy" id="104357"/>
    <lineage>
        <taxon>Eukaryota</taxon>
        <taxon>Fungi</taxon>
        <taxon>Dikarya</taxon>
        <taxon>Basidiomycota</taxon>
        <taxon>Agaricomycotina</taxon>
        <taxon>Agaricomycetes</taxon>
        <taxon>Agaricomycetidae</taxon>
        <taxon>Agaricales</taxon>
        <taxon>Pleurotineae</taxon>
        <taxon>Pleurotaceae</taxon>
        <taxon>Hohenbuehelia</taxon>
    </lineage>
</organism>
<evidence type="ECO:0000259" key="5">
    <source>
        <dbReference type="PROSITE" id="PS50008"/>
    </source>
</evidence>
<dbReference type="InterPro" id="IPR001711">
    <property type="entry name" value="PLipase_C_Pinositol-sp_Y"/>
</dbReference>
<evidence type="ECO:0000313" key="6">
    <source>
        <dbReference type="EMBL" id="KAL0947956.1"/>
    </source>
</evidence>
<dbReference type="Gene3D" id="2.60.40.150">
    <property type="entry name" value="C2 domain"/>
    <property type="match status" value="1"/>
</dbReference>
<keyword evidence="7" id="KW-1185">Reference proteome</keyword>
<dbReference type="PANTHER" id="PTHR10336">
    <property type="entry name" value="PHOSPHOINOSITIDE-SPECIFIC PHOSPHOLIPASE C FAMILY PROTEIN"/>
    <property type="match status" value="1"/>
</dbReference>
<dbReference type="SMART" id="SM00149">
    <property type="entry name" value="PLCYc"/>
    <property type="match status" value="1"/>
</dbReference>
<protein>
    <recommendedName>
        <fullName evidence="2">Phosphoinositide phospholipase C</fullName>
        <ecNumber evidence="2">3.1.4.11</ecNumber>
    </recommendedName>
</protein>
<dbReference type="SUPFAM" id="SSF49562">
    <property type="entry name" value="C2 domain (Calcium/lipid-binding domain, CaLB)"/>
    <property type="match status" value="1"/>
</dbReference>
<dbReference type="Gene3D" id="3.20.20.190">
    <property type="entry name" value="Phosphatidylinositol (PI) phosphodiesterase"/>
    <property type="match status" value="1"/>
</dbReference>
<dbReference type="PRINTS" id="PR00390">
    <property type="entry name" value="PHPHLIPASEC"/>
</dbReference>
<dbReference type="EMBL" id="JASNQZ010000014">
    <property type="protein sequence ID" value="KAL0947956.1"/>
    <property type="molecule type" value="Genomic_DNA"/>
</dbReference>
<feature type="region of interest" description="Disordered" evidence="3">
    <location>
        <begin position="213"/>
        <end position="241"/>
    </location>
</feature>
<dbReference type="Pfam" id="PF00387">
    <property type="entry name" value="PI-PLC-Y"/>
    <property type="match status" value="1"/>
</dbReference>
<feature type="domain" description="PI-PLC Y-box" evidence="5">
    <location>
        <begin position="282"/>
        <end position="366"/>
    </location>
</feature>